<protein>
    <recommendedName>
        <fullName evidence="3">DUF1579 domain-containing protein</fullName>
    </recommendedName>
</protein>
<evidence type="ECO:0008006" key="3">
    <source>
        <dbReference type="Google" id="ProtNLM"/>
    </source>
</evidence>
<name>A0A3D9FGY9_9SPHN</name>
<proteinExistence type="predicted"/>
<dbReference type="RefSeq" id="WP_116236382.1">
    <property type="nucleotide sequence ID" value="NZ_QRDP01000004.1"/>
</dbReference>
<dbReference type="OrthoDB" id="8902597at2"/>
<reference evidence="1 2" key="1">
    <citation type="submission" date="2018-07" db="EMBL/GenBank/DDBJ databases">
        <title>Genomic Encyclopedia of Type Strains, Phase IV (KMG-IV): sequencing the most valuable type-strain genomes for metagenomic binning, comparative biology and taxonomic classification.</title>
        <authorList>
            <person name="Goeker M."/>
        </authorList>
    </citation>
    <scope>NUCLEOTIDE SEQUENCE [LARGE SCALE GENOMIC DNA]</scope>
    <source>
        <strain evidence="1 2">DSM 26725</strain>
    </source>
</reference>
<dbReference type="Proteomes" id="UP000256310">
    <property type="component" value="Unassembled WGS sequence"/>
</dbReference>
<gene>
    <name evidence="1" type="ORF">DFR46_2093</name>
</gene>
<evidence type="ECO:0000313" key="1">
    <source>
        <dbReference type="EMBL" id="RED17059.1"/>
    </source>
</evidence>
<keyword evidence="2" id="KW-1185">Reference proteome</keyword>
<organism evidence="1 2">
    <name type="scientific">Parasphingopyxis lamellibrachiae</name>
    <dbReference type="NCBI Taxonomy" id="680125"/>
    <lineage>
        <taxon>Bacteria</taxon>
        <taxon>Pseudomonadati</taxon>
        <taxon>Pseudomonadota</taxon>
        <taxon>Alphaproteobacteria</taxon>
        <taxon>Sphingomonadales</taxon>
        <taxon>Sphingomonadaceae</taxon>
        <taxon>Parasphingopyxis</taxon>
    </lineage>
</organism>
<comment type="caution">
    <text evidence="1">The sequence shown here is derived from an EMBL/GenBank/DDBJ whole genome shotgun (WGS) entry which is preliminary data.</text>
</comment>
<dbReference type="EMBL" id="QRDP01000004">
    <property type="protein sequence ID" value="RED17059.1"/>
    <property type="molecule type" value="Genomic_DNA"/>
</dbReference>
<dbReference type="AlphaFoldDB" id="A0A3D9FGY9"/>
<sequence length="189" mass="19997">MGDTILGATIAKALAIGWLAAGGGLYAASQQENPGAAPTPCAGNAHRAFDFWLGEWNVTASGASQFTATSRIGSRHGGCVILEQYDAGAYAGMSLSFYDRVSGRWHQTWMANDGAPVYLEGNLDGEGAMILSDAELPISRATGTINRVTWTPEDGGAVRQFWEISTDSGENWSVAFDGLYTPRENVGAE</sequence>
<evidence type="ECO:0000313" key="2">
    <source>
        <dbReference type="Proteomes" id="UP000256310"/>
    </source>
</evidence>
<accession>A0A3D9FGY9</accession>